<proteinExistence type="predicted"/>
<reference evidence="1 2" key="1">
    <citation type="submission" date="2013-10" db="EMBL/GenBank/DDBJ databases">
        <title>Salinisphaera orenii MK-B5 Genome Sequencing.</title>
        <authorList>
            <person name="Lai Q."/>
            <person name="Li C."/>
            <person name="Shao Z."/>
        </authorList>
    </citation>
    <scope>NUCLEOTIDE SEQUENCE [LARGE SCALE GENOMIC DNA]</scope>
    <source>
        <strain evidence="1 2">MK-B5</strain>
    </source>
</reference>
<gene>
    <name evidence="1" type="ORF">SAOR_00805</name>
</gene>
<sequence length="96" mass="10332">MHLVVDSSQRIQRVDTPFTAPLGAGLSPAVIGEQLGQLHAHGRQHVTGRTARETVHKHGAVAALPYRQTWAAIIMRRAAGEMLPAAGLSHLVEPME</sequence>
<dbReference type="AlphaFoldDB" id="A0A423PYB4"/>
<evidence type="ECO:0000313" key="2">
    <source>
        <dbReference type="Proteomes" id="UP000283993"/>
    </source>
</evidence>
<organism evidence="1 2">
    <name type="scientific">Salinisphaera orenii MK-B5</name>
    <dbReference type="NCBI Taxonomy" id="856730"/>
    <lineage>
        <taxon>Bacteria</taxon>
        <taxon>Pseudomonadati</taxon>
        <taxon>Pseudomonadota</taxon>
        <taxon>Gammaproteobacteria</taxon>
        <taxon>Salinisphaerales</taxon>
        <taxon>Salinisphaeraceae</taxon>
        <taxon>Salinisphaera</taxon>
    </lineage>
</organism>
<comment type="caution">
    <text evidence="1">The sequence shown here is derived from an EMBL/GenBank/DDBJ whole genome shotgun (WGS) entry which is preliminary data.</text>
</comment>
<dbReference type="Proteomes" id="UP000283993">
    <property type="component" value="Unassembled WGS sequence"/>
</dbReference>
<dbReference type="EMBL" id="AYKH01000001">
    <property type="protein sequence ID" value="ROO30585.1"/>
    <property type="molecule type" value="Genomic_DNA"/>
</dbReference>
<keyword evidence="2" id="KW-1185">Reference proteome</keyword>
<protein>
    <submittedName>
        <fullName evidence="1">Uncharacterized protein</fullName>
    </submittedName>
</protein>
<name>A0A423PYB4_9GAMM</name>
<evidence type="ECO:0000313" key="1">
    <source>
        <dbReference type="EMBL" id="ROO30585.1"/>
    </source>
</evidence>
<accession>A0A423PYB4</accession>